<feature type="region of interest" description="Disordered" evidence="1">
    <location>
        <begin position="1"/>
        <end position="53"/>
    </location>
</feature>
<name>A0A5N6RR70_9ROSI</name>
<dbReference type="AlphaFoldDB" id="A0A5N6RR70"/>
<evidence type="ECO:0000313" key="2">
    <source>
        <dbReference type="EMBL" id="KAE8124898.1"/>
    </source>
</evidence>
<proteinExistence type="predicted"/>
<gene>
    <name evidence="2" type="ORF">FH972_019741</name>
</gene>
<protein>
    <submittedName>
        <fullName evidence="2">Uncharacterized protein</fullName>
    </submittedName>
</protein>
<evidence type="ECO:0000256" key="1">
    <source>
        <dbReference type="SAM" id="MobiDB-lite"/>
    </source>
</evidence>
<dbReference type="EMBL" id="CM017328">
    <property type="protein sequence ID" value="KAE8124898.1"/>
    <property type="molecule type" value="Genomic_DNA"/>
</dbReference>
<evidence type="ECO:0000313" key="3">
    <source>
        <dbReference type="Proteomes" id="UP000327013"/>
    </source>
</evidence>
<reference evidence="2 3" key="1">
    <citation type="submission" date="2019-06" db="EMBL/GenBank/DDBJ databases">
        <title>A chromosomal-level reference genome of Carpinus fangiana (Coryloideae, Betulaceae).</title>
        <authorList>
            <person name="Yang X."/>
            <person name="Wang Z."/>
            <person name="Zhang L."/>
            <person name="Hao G."/>
            <person name="Liu J."/>
            <person name="Yang Y."/>
        </authorList>
    </citation>
    <scope>NUCLEOTIDE SEQUENCE [LARGE SCALE GENOMIC DNA]</scope>
    <source>
        <strain evidence="2">Cfa_2016G</strain>
        <tissue evidence="2">Leaf</tissue>
    </source>
</reference>
<organism evidence="2 3">
    <name type="scientific">Carpinus fangiana</name>
    <dbReference type="NCBI Taxonomy" id="176857"/>
    <lineage>
        <taxon>Eukaryota</taxon>
        <taxon>Viridiplantae</taxon>
        <taxon>Streptophyta</taxon>
        <taxon>Embryophyta</taxon>
        <taxon>Tracheophyta</taxon>
        <taxon>Spermatophyta</taxon>
        <taxon>Magnoliopsida</taxon>
        <taxon>eudicotyledons</taxon>
        <taxon>Gunneridae</taxon>
        <taxon>Pentapetalae</taxon>
        <taxon>rosids</taxon>
        <taxon>fabids</taxon>
        <taxon>Fagales</taxon>
        <taxon>Betulaceae</taxon>
        <taxon>Carpinus</taxon>
    </lineage>
</organism>
<sequence>MDEQANQAQAEAQPPAEASVQRGRRGGKRGTEERRRGVDRQGPEADGEDHLFA</sequence>
<dbReference type="Proteomes" id="UP000327013">
    <property type="component" value="Chromosome 8"/>
</dbReference>
<accession>A0A5N6RR70</accession>
<keyword evidence="3" id="KW-1185">Reference proteome</keyword>
<feature type="compositionally biased region" description="Basic and acidic residues" evidence="1">
    <location>
        <begin position="29"/>
        <end position="53"/>
    </location>
</feature>
<feature type="compositionally biased region" description="Low complexity" evidence="1">
    <location>
        <begin position="1"/>
        <end position="18"/>
    </location>
</feature>